<accession>A0A2P2E7A7</accession>
<evidence type="ECO:0000313" key="4">
    <source>
        <dbReference type="Proteomes" id="UP000245086"/>
    </source>
</evidence>
<evidence type="ECO:0000256" key="1">
    <source>
        <dbReference type="ARBA" id="ARBA00022801"/>
    </source>
</evidence>
<sequence length="188" mass="20535">MISSRYAYPDHCRRPPPLLICNELVTDGHTTEDPASWHTCLHNSSLILTSARRQGWLIAHVYRHDRPPNPVADLRPEPDEPVFQCRGPSALSSPALRDLLAMNNVEELILVGRSLVPYCLATAIAAADLGVSVTMVTDAVSHPRIEANDADLSTTHAAIRLFPEFATMTTTAKLLQLQSSLSLFVSGS</sequence>
<keyword evidence="4" id="KW-1185">Reference proteome</keyword>
<evidence type="ECO:0000259" key="2">
    <source>
        <dbReference type="Pfam" id="PF00857"/>
    </source>
</evidence>
<dbReference type="GO" id="GO:0016787">
    <property type="term" value="F:hydrolase activity"/>
    <property type="evidence" value="ECO:0007669"/>
    <property type="project" value="UniProtKB-KW"/>
</dbReference>
<gene>
    <name evidence="3" type="ORF">PbB2_00599</name>
</gene>
<reference evidence="3 4" key="1">
    <citation type="journal article" date="2018" name="Genome Announc.">
        <title>Draft Genome Sequence of "Candidatus Phycosocius bacilliformis," an Alphaproteobacterial Ectosymbiont of the Hydrocarbon-Producing Green Alga Botryococcus braunii.</title>
        <authorList>
            <person name="Tanabe Y."/>
            <person name="Yamaguchi H."/>
            <person name="Watanabe M.M."/>
        </authorList>
    </citation>
    <scope>NUCLEOTIDE SEQUENCE [LARGE SCALE GENOMIC DNA]</scope>
    <source>
        <strain evidence="3 4">BOTRYCO-2</strain>
    </source>
</reference>
<dbReference type="PANTHER" id="PTHR43540:SF15">
    <property type="entry name" value="BLR5631 PROTEIN"/>
    <property type="match status" value="1"/>
</dbReference>
<proteinExistence type="predicted"/>
<dbReference type="EMBL" id="BFBR01000001">
    <property type="protein sequence ID" value="GBF56942.1"/>
    <property type="molecule type" value="Genomic_DNA"/>
</dbReference>
<dbReference type="InterPro" id="IPR000868">
    <property type="entry name" value="Isochorismatase-like_dom"/>
</dbReference>
<organism evidence="3 4">
    <name type="scientific">Candidatus Phycosocius bacilliformis</name>
    <dbReference type="NCBI Taxonomy" id="1445552"/>
    <lineage>
        <taxon>Bacteria</taxon>
        <taxon>Pseudomonadati</taxon>
        <taxon>Pseudomonadota</taxon>
        <taxon>Alphaproteobacteria</taxon>
        <taxon>Caulobacterales</taxon>
        <taxon>Caulobacterales incertae sedis</taxon>
        <taxon>Candidatus Phycosocius</taxon>
    </lineage>
</organism>
<dbReference type="Pfam" id="PF00857">
    <property type="entry name" value="Isochorismatase"/>
    <property type="match status" value="1"/>
</dbReference>
<feature type="domain" description="Isochorismatase-like" evidence="2">
    <location>
        <begin position="49"/>
        <end position="172"/>
    </location>
</feature>
<dbReference type="Gene3D" id="3.40.50.850">
    <property type="entry name" value="Isochorismatase-like"/>
    <property type="match status" value="1"/>
</dbReference>
<protein>
    <recommendedName>
        <fullName evidence="2">Isochorismatase-like domain-containing protein</fullName>
    </recommendedName>
</protein>
<dbReference type="OrthoDB" id="9794942at2"/>
<dbReference type="InterPro" id="IPR036380">
    <property type="entry name" value="Isochorismatase-like_sf"/>
</dbReference>
<dbReference type="SUPFAM" id="SSF52499">
    <property type="entry name" value="Isochorismatase-like hydrolases"/>
    <property type="match status" value="1"/>
</dbReference>
<keyword evidence="1" id="KW-0378">Hydrolase</keyword>
<name>A0A2P2E7A7_9PROT</name>
<dbReference type="InterPro" id="IPR050272">
    <property type="entry name" value="Isochorismatase-like_hydrls"/>
</dbReference>
<dbReference type="Proteomes" id="UP000245086">
    <property type="component" value="Unassembled WGS sequence"/>
</dbReference>
<dbReference type="AlphaFoldDB" id="A0A2P2E7A7"/>
<dbReference type="PANTHER" id="PTHR43540">
    <property type="entry name" value="PEROXYUREIDOACRYLATE/UREIDOACRYLATE AMIDOHYDROLASE-RELATED"/>
    <property type="match status" value="1"/>
</dbReference>
<comment type="caution">
    <text evidence="3">The sequence shown here is derived from an EMBL/GenBank/DDBJ whole genome shotgun (WGS) entry which is preliminary data.</text>
</comment>
<evidence type="ECO:0000313" key="3">
    <source>
        <dbReference type="EMBL" id="GBF56942.1"/>
    </source>
</evidence>